<dbReference type="Gene3D" id="3.40.309.10">
    <property type="entry name" value="Aldehyde Dehydrogenase, Chain A, domain 2"/>
    <property type="match status" value="1"/>
</dbReference>
<evidence type="ECO:0000313" key="6">
    <source>
        <dbReference type="EMBL" id="KAF8764800.1"/>
    </source>
</evidence>
<dbReference type="InterPro" id="IPR016160">
    <property type="entry name" value="Ald_DH_CS_CYS"/>
</dbReference>
<evidence type="ECO:0000256" key="3">
    <source>
        <dbReference type="PROSITE-ProRule" id="PRU10007"/>
    </source>
</evidence>
<dbReference type="PANTHER" id="PTHR11699">
    <property type="entry name" value="ALDEHYDE DEHYDROGENASE-RELATED"/>
    <property type="match status" value="1"/>
</dbReference>
<dbReference type="InterPro" id="IPR029510">
    <property type="entry name" value="Ald_DH_CS_GLU"/>
</dbReference>
<evidence type="ECO:0000256" key="2">
    <source>
        <dbReference type="ARBA" id="ARBA00023002"/>
    </source>
</evidence>
<dbReference type="PROSITE" id="PS00687">
    <property type="entry name" value="ALDEHYDE_DEHYDR_GLU"/>
    <property type="match status" value="1"/>
</dbReference>
<gene>
    <name evidence="6" type="ORF">HNY73_022846</name>
</gene>
<dbReference type="EMBL" id="JABXBU010002231">
    <property type="protein sequence ID" value="KAF8764800.1"/>
    <property type="molecule type" value="Genomic_DNA"/>
</dbReference>
<dbReference type="InterPro" id="IPR016162">
    <property type="entry name" value="Ald_DH_N"/>
</dbReference>
<proteinExistence type="inferred from homology"/>
<accession>A0A8T0E5V3</accession>
<dbReference type="FunFam" id="3.40.605.10:FF:000050">
    <property type="entry name" value="Aldehyde dehydrogenase, mitochondrial"/>
    <property type="match status" value="1"/>
</dbReference>
<protein>
    <submittedName>
        <fullName evidence="6">Aldehyde dehydrogenase like protein</fullName>
    </submittedName>
</protein>
<dbReference type="Proteomes" id="UP000807504">
    <property type="component" value="Unassembled WGS sequence"/>
</dbReference>
<sequence>MWSSKLKVNKLPFLKIVRFYSSPTPQPIRSLEIHHKKIFINNEWHNSLSGKTFPTINPATGEIIAHVQEGDGADIDKAVSAAKEAFRFGAPWRRLDASERGILLNKLAEKMEKHRNYLANLESLDAGKPISDAFYIDVEMAIRTYRYYAGFCDKISGKTLTVDGDYFSFTRHEPVGVCGQIIPWNVPLLMQSWKLAPALAAGNTVVLKPAEQTPLSALFVAELIKEVAFTGSTEIGQIVMETAAKSNLKRVTLELGGKSPNIVFKDANLENAIEASHFGVFFNQGQVCCAGTRLFVEEDIYDDFVEKSVEMAKKRVLGDPLDSKTTQGPQIRLRVAEQDSRLITKVEKSEGAKMMCGGNRFGDKGFFVSPTVFADVKDNMQIAKEEIFGPVMQILKFKNVDELLERAKNRYD</sequence>
<dbReference type="AlphaFoldDB" id="A0A8T0E5V3"/>
<evidence type="ECO:0000259" key="5">
    <source>
        <dbReference type="Pfam" id="PF00171"/>
    </source>
</evidence>
<keyword evidence="7" id="KW-1185">Reference proteome</keyword>
<evidence type="ECO:0000313" key="7">
    <source>
        <dbReference type="Proteomes" id="UP000807504"/>
    </source>
</evidence>
<comment type="similarity">
    <text evidence="1 4">Belongs to the aldehyde dehydrogenase family.</text>
</comment>
<reference evidence="6" key="2">
    <citation type="submission" date="2020-06" db="EMBL/GenBank/DDBJ databases">
        <authorList>
            <person name="Sheffer M."/>
        </authorList>
    </citation>
    <scope>NUCLEOTIDE SEQUENCE</scope>
</reference>
<dbReference type="PROSITE" id="PS00070">
    <property type="entry name" value="ALDEHYDE_DEHYDR_CYS"/>
    <property type="match status" value="1"/>
</dbReference>
<comment type="caution">
    <text evidence="6">The sequence shown here is derived from an EMBL/GenBank/DDBJ whole genome shotgun (WGS) entry which is preliminary data.</text>
</comment>
<dbReference type="Gene3D" id="3.40.605.10">
    <property type="entry name" value="Aldehyde Dehydrogenase, Chain A, domain 1"/>
    <property type="match status" value="2"/>
</dbReference>
<name>A0A8T0E5V3_ARGBR</name>
<dbReference type="SUPFAM" id="SSF53720">
    <property type="entry name" value="ALDH-like"/>
    <property type="match status" value="1"/>
</dbReference>
<dbReference type="InterPro" id="IPR016163">
    <property type="entry name" value="Ald_DH_C"/>
</dbReference>
<keyword evidence="2 4" id="KW-0560">Oxidoreductase</keyword>
<dbReference type="GO" id="GO:0016620">
    <property type="term" value="F:oxidoreductase activity, acting on the aldehyde or oxo group of donors, NAD or NADP as acceptor"/>
    <property type="evidence" value="ECO:0007669"/>
    <property type="project" value="InterPro"/>
</dbReference>
<organism evidence="6 7">
    <name type="scientific">Argiope bruennichi</name>
    <name type="common">Wasp spider</name>
    <name type="synonym">Aranea bruennichi</name>
    <dbReference type="NCBI Taxonomy" id="94029"/>
    <lineage>
        <taxon>Eukaryota</taxon>
        <taxon>Metazoa</taxon>
        <taxon>Ecdysozoa</taxon>
        <taxon>Arthropoda</taxon>
        <taxon>Chelicerata</taxon>
        <taxon>Arachnida</taxon>
        <taxon>Araneae</taxon>
        <taxon>Araneomorphae</taxon>
        <taxon>Entelegynae</taxon>
        <taxon>Araneoidea</taxon>
        <taxon>Araneidae</taxon>
        <taxon>Argiope</taxon>
    </lineage>
</organism>
<evidence type="ECO:0000256" key="1">
    <source>
        <dbReference type="ARBA" id="ARBA00009986"/>
    </source>
</evidence>
<evidence type="ECO:0000256" key="4">
    <source>
        <dbReference type="RuleBase" id="RU003345"/>
    </source>
</evidence>
<dbReference type="InterPro" id="IPR016161">
    <property type="entry name" value="Ald_DH/histidinol_DH"/>
</dbReference>
<dbReference type="InterPro" id="IPR015590">
    <property type="entry name" value="Aldehyde_DH_dom"/>
</dbReference>
<dbReference type="Pfam" id="PF00171">
    <property type="entry name" value="Aldedh"/>
    <property type="match status" value="1"/>
</dbReference>
<dbReference type="FunFam" id="3.40.309.10:FF:000001">
    <property type="entry name" value="Mitochondrial aldehyde dehydrogenase 2"/>
    <property type="match status" value="1"/>
</dbReference>
<feature type="active site" evidence="3">
    <location>
        <position position="254"/>
    </location>
</feature>
<reference evidence="6" key="1">
    <citation type="journal article" date="2020" name="bioRxiv">
        <title>Chromosome-level reference genome of the European wasp spider Argiope bruennichi: a resource for studies on range expansion and evolutionary adaptation.</title>
        <authorList>
            <person name="Sheffer M.M."/>
            <person name="Hoppe A."/>
            <person name="Krehenwinkel H."/>
            <person name="Uhl G."/>
            <person name="Kuss A.W."/>
            <person name="Jensen L."/>
            <person name="Jensen C."/>
            <person name="Gillespie R.G."/>
            <person name="Hoff K.J."/>
            <person name="Prost S."/>
        </authorList>
    </citation>
    <scope>NUCLEOTIDE SEQUENCE</scope>
</reference>
<feature type="domain" description="Aldehyde dehydrogenase" evidence="5">
    <location>
        <begin position="224"/>
        <end position="407"/>
    </location>
</feature>